<reference evidence="1 2" key="1">
    <citation type="journal article" date="2018" name="Sci. Rep.">
        <title>Genomic signatures of local adaptation to the degree of environmental predictability in rotifers.</title>
        <authorList>
            <person name="Franch-Gras L."/>
            <person name="Hahn C."/>
            <person name="Garcia-Roger E.M."/>
            <person name="Carmona M.J."/>
            <person name="Serra M."/>
            <person name="Gomez A."/>
        </authorList>
    </citation>
    <scope>NUCLEOTIDE SEQUENCE [LARGE SCALE GENOMIC DNA]</scope>
    <source>
        <strain evidence="1">HYR1</strain>
    </source>
</reference>
<gene>
    <name evidence="1" type="ORF">BpHYR1_041394</name>
</gene>
<evidence type="ECO:0000313" key="1">
    <source>
        <dbReference type="EMBL" id="RNA12197.1"/>
    </source>
</evidence>
<sequence length="198" mass="23335">MKDKLIKKQRENDQKHKHLQLKSIEVEILEEVILVLQTFYNITEDISSELSTTSSLIIPAFTTLKKACEINLEEKAFSIGLKELIKLYFGFYIEKYNIFQNNHLILASFLNPRYKKFSSSMETQKIIFVQKGEKHIRDNILDFKEVIHLTKTLKNNPPYDVSSKPRKGVQMSDSSYEENEIEINWRVVKKEITNYEIL</sequence>
<evidence type="ECO:0008006" key="3">
    <source>
        <dbReference type="Google" id="ProtNLM"/>
    </source>
</evidence>
<dbReference type="Proteomes" id="UP000276133">
    <property type="component" value="Unassembled WGS sequence"/>
</dbReference>
<dbReference type="SUPFAM" id="SSF53098">
    <property type="entry name" value="Ribonuclease H-like"/>
    <property type="match status" value="1"/>
</dbReference>
<proteinExistence type="predicted"/>
<protein>
    <recommendedName>
        <fullName evidence="3">Zinc finger BED domain-containing 4-like</fullName>
    </recommendedName>
</protein>
<dbReference type="AlphaFoldDB" id="A0A3M7QL75"/>
<name>A0A3M7QL75_BRAPC</name>
<comment type="caution">
    <text evidence="1">The sequence shown here is derived from an EMBL/GenBank/DDBJ whole genome shotgun (WGS) entry which is preliminary data.</text>
</comment>
<keyword evidence="2" id="KW-1185">Reference proteome</keyword>
<dbReference type="EMBL" id="REGN01005749">
    <property type="protein sequence ID" value="RNA12197.1"/>
    <property type="molecule type" value="Genomic_DNA"/>
</dbReference>
<dbReference type="InterPro" id="IPR012337">
    <property type="entry name" value="RNaseH-like_sf"/>
</dbReference>
<accession>A0A3M7QL75</accession>
<organism evidence="1 2">
    <name type="scientific">Brachionus plicatilis</name>
    <name type="common">Marine rotifer</name>
    <name type="synonym">Brachionus muelleri</name>
    <dbReference type="NCBI Taxonomy" id="10195"/>
    <lineage>
        <taxon>Eukaryota</taxon>
        <taxon>Metazoa</taxon>
        <taxon>Spiralia</taxon>
        <taxon>Gnathifera</taxon>
        <taxon>Rotifera</taxon>
        <taxon>Eurotatoria</taxon>
        <taxon>Monogononta</taxon>
        <taxon>Pseudotrocha</taxon>
        <taxon>Ploima</taxon>
        <taxon>Brachionidae</taxon>
        <taxon>Brachionus</taxon>
    </lineage>
</organism>
<evidence type="ECO:0000313" key="2">
    <source>
        <dbReference type="Proteomes" id="UP000276133"/>
    </source>
</evidence>